<dbReference type="GO" id="GO:0005829">
    <property type="term" value="C:cytosol"/>
    <property type="evidence" value="ECO:0007669"/>
    <property type="project" value="TreeGrafter"/>
</dbReference>
<dbReference type="EMBL" id="PTRA01000001">
    <property type="protein sequence ID" value="PQA60113.1"/>
    <property type="molecule type" value="Genomic_DNA"/>
</dbReference>
<dbReference type="Proteomes" id="UP000239590">
    <property type="component" value="Unassembled WGS sequence"/>
</dbReference>
<reference evidence="4" key="1">
    <citation type="submission" date="2018-02" db="EMBL/GenBank/DDBJ databases">
        <title>Genome sequencing of Solimonas sp. HR-BB.</title>
        <authorList>
            <person name="Lee Y."/>
            <person name="Jeon C.O."/>
        </authorList>
    </citation>
    <scope>NUCLEOTIDE SEQUENCE [LARGE SCALE GENOMIC DNA]</scope>
    <source>
        <strain evidence="4">HR-U</strain>
    </source>
</reference>
<dbReference type="AlphaFoldDB" id="A0A2S7IQW2"/>
<comment type="caution">
    <text evidence="3">The sequence shown here is derived from an EMBL/GenBank/DDBJ whole genome shotgun (WGS) entry which is preliminary data.</text>
</comment>
<gene>
    <name evidence="3" type="ORF">C5O19_10995</name>
</gene>
<name>A0A2S7IQW2_9BACT</name>
<dbReference type="RefSeq" id="WP_104712065.1">
    <property type="nucleotide sequence ID" value="NZ_PTRA01000001.1"/>
</dbReference>
<evidence type="ECO:0000256" key="1">
    <source>
        <dbReference type="ARBA" id="ARBA00022676"/>
    </source>
</evidence>
<evidence type="ECO:0000313" key="3">
    <source>
        <dbReference type="EMBL" id="PQA60113.1"/>
    </source>
</evidence>
<dbReference type="Gene3D" id="3.40.50.2000">
    <property type="entry name" value="Glycogen Phosphorylase B"/>
    <property type="match status" value="2"/>
</dbReference>
<dbReference type="GO" id="GO:0009244">
    <property type="term" value="P:lipopolysaccharide core region biosynthetic process"/>
    <property type="evidence" value="ECO:0007669"/>
    <property type="project" value="TreeGrafter"/>
</dbReference>
<dbReference type="CDD" id="cd03789">
    <property type="entry name" value="GT9_LPS_heptosyltransferase"/>
    <property type="match status" value="1"/>
</dbReference>
<keyword evidence="4" id="KW-1185">Reference proteome</keyword>
<accession>A0A2S7IQW2</accession>
<dbReference type="GO" id="GO:0008713">
    <property type="term" value="F:ADP-heptose-lipopolysaccharide heptosyltransferase activity"/>
    <property type="evidence" value="ECO:0007669"/>
    <property type="project" value="TreeGrafter"/>
</dbReference>
<dbReference type="Pfam" id="PF01075">
    <property type="entry name" value="Glyco_transf_9"/>
    <property type="match status" value="1"/>
</dbReference>
<dbReference type="InterPro" id="IPR002201">
    <property type="entry name" value="Glyco_trans_9"/>
</dbReference>
<protein>
    <submittedName>
        <fullName evidence="3">Glycosyl transferase</fullName>
    </submittedName>
</protein>
<dbReference type="InterPro" id="IPR051199">
    <property type="entry name" value="LPS_LOS_Heptosyltrfase"/>
</dbReference>
<dbReference type="PANTHER" id="PTHR30160:SF1">
    <property type="entry name" value="LIPOPOLYSACCHARIDE 1,2-N-ACETYLGLUCOSAMINETRANSFERASE-RELATED"/>
    <property type="match status" value="1"/>
</dbReference>
<keyword evidence="2 3" id="KW-0808">Transferase</keyword>
<evidence type="ECO:0000256" key="2">
    <source>
        <dbReference type="ARBA" id="ARBA00022679"/>
    </source>
</evidence>
<evidence type="ECO:0000313" key="4">
    <source>
        <dbReference type="Proteomes" id="UP000239590"/>
    </source>
</evidence>
<organism evidence="3 4">
    <name type="scientific">Siphonobacter curvatus</name>
    <dbReference type="NCBI Taxonomy" id="2094562"/>
    <lineage>
        <taxon>Bacteria</taxon>
        <taxon>Pseudomonadati</taxon>
        <taxon>Bacteroidota</taxon>
        <taxon>Cytophagia</taxon>
        <taxon>Cytophagales</taxon>
        <taxon>Cytophagaceae</taxon>
        <taxon>Siphonobacter</taxon>
    </lineage>
</organism>
<proteinExistence type="predicted"/>
<sequence length="360" mass="40026">MTKTWQNARNLLCIRLDNMGDVLMTTPAFRALKEGLPQVRLTLLTSSVGAAIASFIPEVDEVMTFDVPWMKGASGEASTAVNDLVQQLKARNFDGAILFTVQSQNPLPTALICYLASIPRLLGYCRENPYQLMSDWVPDPEILYATRHEVERQLHLVARIGCITENQRLSVSVSGNVRPRVRAYLDQIGLHRDKPWLVLHAGVSEEKRRYPAEGYLEACQELIQEQAFQVVLTGNASEKNYVATLQQTLGNRAFALAGDLSLEWFIALMAEAPVLVSNNTGPVHIAAALGTPVVVLYAMTNPQHTPWLVENRVLYFEVPEALRSRNVLLQQFPGTAEPKASPQRIVESVRAVMRPVEKAV</sequence>
<dbReference type="OrthoDB" id="9797795at2"/>
<keyword evidence="1" id="KW-0328">Glycosyltransferase</keyword>
<dbReference type="SUPFAM" id="SSF53756">
    <property type="entry name" value="UDP-Glycosyltransferase/glycogen phosphorylase"/>
    <property type="match status" value="1"/>
</dbReference>
<dbReference type="PANTHER" id="PTHR30160">
    <property type="entry name" value="TETRAACYLDISACCHARIDE 4'-KINASE-RELATED"/>
    <property type="match status" value="1"/>
</dbReference>